<organism evidence="1 2">
    <name type="scientific">Bartonella japonica</name>
    <dbReference type="NCBI Taxonomy" id="357761"/>
    <lineage>
        <taxon>Bacteria</taxon>
        <taxon>Pseudomonadati</taxon>
        <taxon>Pseudomonadota</taxon>
        <taxon>Alphaproteobacteria</taxon>
        <taxon>Hyphomicrobiales</taxon>
        <taxon>Bartonellaceae</taxon>
        <taxon>Bartonella</taxon>
    </lineage>
</organism>
<protein>
    <submittedName>
        <fullName evidence="1">Uncharacterized protein</fullName>
    </submittedName>
</protein>
<gene>
    <name evidence="1" type="ORF">ABID39_000711</name>
</gene>
<proteinExistence type="predicted"/>
<evidence type="ECO:0000313" key="2">
    <source>
        <dbReference type="Proteomes" id="UP001549112"/>
    </source>
</evidence>
<accession>A0ABV2FN74</accession>
<name>A0ABV2FN74_9HYPH</name>
<dbReference type="Proteomes" id="UP001549112">
    <property type="component" value="Unassembled WGS sequence"/>
</dbReference>
<dbReference type="EMBL" id="JBEPLT010000005">
    <property type="protein sequence ID" value="MET3560024.1"/>
    <property type="molecule type" value="Genomic_DNA"/>
</dbReference>
<evidence type="ECO:0000313" key="1">
    <source>
        <dbReference type="EMBL" id="MET3560024.1"/>
    </source>
</evidence>
<keyword evidence="2" id="KW-1185">Reference proteome</keyword>
<sequence>MLIFNGSFFANKRQINNTIAERSKARSKNAALVAAGVLFTPALFFLDVKSSESNEILALNNRNAVLSDLAYMKRCKFTLPQ</sequence>
<comment type="caution">
    <text evidence="1">The sequence shown here is derived from an EMBL/GenBank/DDBJ whole genome shotgun (WGS) entry which is preliminary data.</text>
</comment>
<reference evidence="1 2" key="1">
    <citation type="submission" date="2024-06" db="EMBL/GenBank/DDBJ databases">
        <title>Genomic Encyclopedia of Type Strains, Phase IV (KMG-IV): sequencing the most valuable type-strain genomes for metagenomic binning, comparative biology and taxonomic classification.</title>
        <authorList>
            <person name="Goeker M."/>
        </authorList>
    </citation>
    <scope>NUCLEOTIDE SEQUENCE [LARGE SCALE GENOMIC DNA]</scope>
    <source>
        <strain evidence="1 2">DSM 23650</strain>
    </source>
</reference>